<dbReference type="OrthoDB" id="9809784at2"/>
<keyword evidence="2" id="KW-1185">Reference proteome</keyword>
<name>A0A059FZ50_9PROT</name>
<dbReference type="InterPro" id="IPR050072">
    <property type="entry name" value="Peptidase_M20A"/>
</dbReference>
<dbReference type="PANTHER" id="PTHR43808">
    <property type="entry name" value="ACETYLORNITHINE DEACETYLASE"/>
    <property type="match status" value="1"/>
</dbReference>
<evidence type="ECO:0008006" key="3">
    <source>
        <dbReference type="Google" id="ProtNLM"/>
    </source>
</evidence>
<comment type="caution">
    <text evidence="1">The sequence shown here is derived from an EMBL/GenBank/DDBJ whole genome shotgun (WGS) entry which is preliminary data.</text>
</comment>
<gene>
    <name evidence="1" type="ORF">HHI_03427</name>
</gene>
<sequence>MSNVFTNLPEANYIVTEEDAAALAAAIDKEEMTRVALELGNIPSPARGEAQAAEYVYQWLAKEGFRPRKVGATPERPNIIATYGGKGDGKSLLYTAHLDTESPTWNPDEDAYKFRPETLEVREWNECWLEDGAFHGFPIANDRGPMTCFLFAAKALKQCGFDLAGRLYLTASPGEIGPEPIEEARGIDFMGKEIGTHYVFNHGGVSPDYAIAAEGCDYGLTWVGCGYTVFRIRLYGEAIFTPLLTSPKNAAQHPNPIYRMGAAIQPILDWSLKFEAESRYESEGGSAFPKAQLSAVRGGVPHAFGAGTEVCALYLEVGLAPNQEIGAVHRSLEKYLREANIGEFDVEPVVVRHGFEADAGKVAPLVSAVDAATRLSLGKPVERAAPVYSSMWRDHNVFNMNRVPAITTGFKRWRPTPDDLAKSALIYALTALALCGKVDNAAETARAKPVYGDNPFS</sequence>
<proteinExistence type="predicted"/>
<reference evidence="1 2" key="1">
    <citation type="submission" date="2013-04" db="EMBL/GenBank/DDBJ databases">
        <title>Hyphomonas hirschiana VP5 Genome Sequencing.</title>
        <authorList>
            <person name="Lai Q."/>
            <person name="Shao Z."/>
        </authorList>
    </citation>
    <scope>NUCLEOTIDE SEQUENCE [LARGE SCALE GENOMIC DNA]</scope>
    <source>
        <strain evidence="1 2">VP5</strain>
    </source>
</reference>
<dbReference type="SUPFAM" id="SSF53187">
    <property type="entry name" value="Zn-dependent exopeptidases"/>
    <property type="match status" value="1"/>
</dbReference>
<dbReference type="EMBL" id="ARYI01000002">
    <property type="protein sequence ID" value="KCZ95790.1"/>
    <property type="molecule type" value="Genomic_DNA"/>
</dbReference>
<evidence type="ECO:0000313" key="1">
    <source>
        <dbReference type="EMBL" id="KCZ95790.1"/>
    </source>
</evidence>
<dbReference type="Gene3D" id="3.30.70.360">
    <property type="match status" value="1"/>
</dbReference>
<accession>A0A059FZ50</accession>
<dbReference type="PATRIC" id="fig|1280951.3.peg.696"/>
<dbReference type="Proteomes" id="UP000025061">
    <property type="component" value="Unassembled WGS sequence"/>
</dbReference>
<dbReference type="Gene3D" id="3.40.630.10">
    <property type="entry name" value="Zn peptidases"/>
    <property type="match status" value="1"/>
</dbReference>
<dbReference type="RefSeq" id="WP_035590526.1">
    <property type="nucleotide sequence ID" value="NZ_ARYI01000002.1"/>
</dbReference>
<organism evidence="1 2">
    <name type="scientific">Hyphomonas hirschiana VP5</name>
    <dbReference type="NCBI Taxonomy" id="1280951"/>
    <lineage>
        <taxon>Bacteria</taxon>
        <taxon>Pseudomonadati</taxon>
        <taxon>Pseudomonadota</taxon>
        <taxon>Alphaproteobacteria</taxon>
        <taxon>Hyphomonadales</taxon>
        <taxon>Hyphomonadaceae</taxon>
        <taxon>Hyphomonas</taxon>
    </lineage>
</organism>
<dbReference type="AlphaFoldDB" id="A0A059FZ50"/>
<protein>
    <recommendedName>
        <fullName evidence="3">Peptidase M20</fullName>
    </recommendedName>
</protein>
<evidence type="ECO:0000313" key="2">
    <source>
        <dbReference type="Proteomes" id="UP000025061"/>
    </source>
</evidence>